<dbReference type="Proteomes" id="UP000078407">
    <property type="component" value="Unassembled WGS sequence"/>
</dbReference>
<evidence type="ECO:0000313" key="1">
    <source>
        <dbReference type="EMBL" id="OAT26694.1"/>
    </source>
</evidence>
<keyword evidence="2" id="KW-1185">Reference proteome</keyword>
<organism evidence="1 2">
    <name type="scientific">Buttiauxella ferragutiae ATCC 51602</name>
    <dbReference type="NCBI Taxonomy" id="1354252"/>
    <lineage>
        <taxon>Bacteria</taxon>
        <taxon>Pseudomonadati</taxon>
        <taxon>Pseudomonadota</taxon>
        <taxon>Gammaproteobacteria</taxon>
        <taxon>Enterobacterales</taxon>
        <taxon>Enterobacteriaceae</taxon>
        <taxon>Buttiauxella</taxon>
    </lineage>
</organism>
<evidence type="ECO:0008006" key="3">
    <source>
        <dbReference type="Google" id="ProtNLM"/>
    </source>
</evidence>
<name>A0ABX2W744_9ENTR</name>
<gene>
    <name evidence="1" type="ORF">M976_02855</name>
</gene>
<accession>A0ABX2W744</accession>
<dbReference type="EMBL" id="LXEQ01000045">
    <property type="protein sequence ID" value="OAT26694.1"/>
    <property type="molecule type" value="Genomic_DNA"/>
</dbReference>
<comment type="caution">
    <text evidence="1">The sequence shown here is derived from an EMBL/GenBank/DDBJ whole genome shotgun (WGS) entry which is preliminary data.</text>
</comment>
<evidence type="ECO:0000313" key="2">
    <source>
        <dbReference type="Proteomes" id="UP000078407"/>
    </source>
</evidence>
<sequence length="60" mass="6450">MISAGVLFTLAVAACSPSDINCEDGVLTVFTSEKACEEVIFEERLFNAQCIPINGVARQQ</sequence>
<protein>
    <recommendedName>
        <fullName evidence="3">Lipoprotein</fullName>
    </recommendedName>
</protein>
<reference evidence="1 2" key="1">
    <citation type="submission" date="2016-04" db="EMBL/GenBank/DDBJ databases">
        <title>ATOL: Assembling a taxonomically balanced genome-scale reconstruction of the evolutionary history of the Enterobacteriaceae.</title>
        <authorList>
            <person name="Plunkett G.III."/>
            <person name="Neeno-Eckwall E.C."/>
            <person name="Glasner J.D."/>
            <person name="Perna N.T."/>
        </authorList>
    </citation>
    <scope>NUCLEOTIDE SEQUENCE [LARGE SCALE GENOMIC DNA]</scope>
    <source>
        <strain evidence="1 2">ATCC 51602</strain>
    </source>
</reference>
<proteinExistence type="predicted"/>